<dbReference type="Gene3D" id="3.40.50.410">
    <property type="entry name" value="von Willebrand factor, type A domain"/>
    <property type="match status" value="1"/>
</dbReference>
<evidence type="ECO:0000313" key="1">
    <source>
        <dbReference type="EMBL" id="OSJ09158.1"/>
    </source>
</evidence>
<accession>A0A1X3F788</accession>
<evidence type="ECO:0000313" key="4">
    <source>
        <dbReference type="Proteomes" id="UP000193884"/>
    </source>
</evidence>
<dbReference type="Proteomes" id="UP000193553">
    <property type="component" value="Unassembled WGS sequence"/>
</dbReference>
<comment type="caution">
    <text evidence="1">The sequence shown here is derived from an EMBL/GenBank/DDBJ whole genome shotgun (WGS) entry which is preliminary data.</text>
</comment>
<name>A0A1X3F788_9BRAD</name>
<gene>
    <name evidence="2" type="ORF">BST63_11755</name>
    <name evidence="1" type="ORF">BSZ18_18690</name>
</gene>
<dbReference type="Proteomes" id="UP000193884">
    <property type="component" value="Unassembled WGS sequence"/>
</dbReference>
<proteinExistence type="predicted"/>
<dbReference type="Pfam" id="PF06707">
    <property type="entry name" value="DUF1194"/>
    <property type="match status" value="1"/>
</dbReference>
<protein>
    <recommendedName>
        <fullName evidence="5">VWFA domain-containing protein</fullName>
    </recommendedName>
</protein>
<dbReference type="InterPro" id="IPR010607">
    <property type="entry name" value="DUF1194"/>
</dbReference>
<evidence type="ECO:0008006" key="5">
    <source>
        <dbReference type="Google" id="ProtNLM"/>
    </source>
</evidence>
<evidence type="ECO:0000313" key="3">
    <source>
        <dbReference type="Proteomes" id="UP000193553"/>
    </source>
</evidence>
<dbReference type="CDD" id="cd00198">
    <property type="entry name" value="vWFA"/>
    <property type="match status" value="1"/>
</dbReference>
<dbReference type="RefSeq" id="WP_018456251.1">
    <property type="nucleotide sequence ID" value="NZ_JAFBBN010000001.1"/>
</dbReference>
<organism evidence="1 3">
    <name type="scientific">Bradyrhizobium canariense</name>
    <dbReference type="NCBI Taxonomy" id="255045"/>
    <lineage>
        <taxon>Bacteria</taxon>
        <taxon>Pseudomonadati</taxon>
        <taxon>Pseudomonadota</taxon>
        <taxon>Alphaproteobacteria</taxon>
        <taxon>Hyphomicrobiales</taxon>
        <taxon>Nitrobacteraceae</taxon>
        <taxon>Bradyrhizobium</taxon>
    </lineage>
</organism>
<dbReference type="AlphaFoldDB" id="A0A1X3F788"/>
<keyword evidence="4" id="KW-1185">Reference proteome</keyword>
<reference evidence="3 4" key="1">
    <citation type="submission" date="2017-03" db="EMBL/GenBank/DDBJ databases">
        <title>Whole genome sequences of fourteen strains of Bradyrhizobium canariense and one strain of Bradyrhizobium japonicum isolated from Lupinus (Papilionoideae: Genisteae) species in Algeria.</title>
        <authorList>
            <person name="Crovadore J."/>
            <person name="Chekireb D."/>
            <person name="Brachmann A."/>
            <person name="Chablais R."/>
            <person name="Cochard B."/>
            <person name="Lefort F."/>
        </authorList>
    </citation>
    <scope>NUCLEOTIDE SEQUENCE [LARGE SCALE GENOMIC DNA]</scope>
    <source>
        <strain evidence="1 3">UBMA195</strain>
        <strain evidence="2 4">UBMAN05</strain>
    </source>
</reference>
<sequence length="294" mass="32421">MRLLFSIGAVLVTGMFAGGDVAGIAAPGPKFESPRLALLKNQPQRQAADRDAQTVDVELILAVDVSYSMDMDELAVQREGYAQAIQSKEFLQALKLGPNGRIAVTYFEWAASTDQKIIIPWRLVDGPETADAVAAEILKTPIRRASRTSISGAISFAMPLFDEDPYRGLRRVIDISGDGPNNNGTPVTIARDAAIEKGIVINGLPIMVKEPSYSTMDIDNLDFYYEDCVIGGPGSFVITIKDRDKFKEAIRTKLLMEVAGRMPERPVMRVAEKDKEPRVNCMIGEKIWSDRWGR</sequence>
<dbReference type="EMBL" id="NAFK01000152">
    <property type="protein sequence ID" value="OSJ30742.1"/>
    <property type="molecule type" value="Genomic_DNA"/>
</dbReference>
<dbReference type="STRING" id="255045.SAMN05444158_6995"/>
<dbReference type="OrthoDB" id="9792179at2"/>
<dbReference type="EMBL" id="NAFI01000174">
    <property type="protein sequence ID" value="OSJ09158.1"/>
    <property type="molecule type" value="Genomic_DNA"/>
</dbReference>
<evidence type="ECO:0000313" key="2">
    <source>
        <dbReference type="EMBL" id="OSJ30742.1"/>
    </source>
</evidence>
<dbReference type="InterPro" id="IPR036465">
    <property type="entry name" value="vWFA_dom_sf"/>
</dbReference>
<dbReference type="SUPFAM" id="SSF53300">
    <property type="entry name" value="vWA-like"/>
    <property type="match status" value="1"/>
</dbReference>